<feature type="region of interest" description="Disordered" evidence="4">
    <location>
        <begin position="54"/>
        <end position="200"/>
    </location>
</feature>
<evidence type="ECO:0000256" key="3">
    <source>
        <dbReference type="ARBA" id="ARBA00023274"/>
    </source>
</evidence>
<name>A0A6A6HDM9_VIRVR</name>
<feature type="compositionally biased region" description="Polar residues" evidence="4">
    <location>
        <begin position="120"/>
        <end position="132"/>
    </location>
</feature>
<dbReference type="Proteomes" id="UP000800092">
    <property type="component" value="Unassembled WGS sequence"/>
</dbReference>
<keyword evidence="2" id="KW-0689">Ribosomal protein</keyword>
<protein>
    <recommendedName>
        <fullName evidence="7">Ribosomal protein S21</fullName>
    </recommendedName>
</protein>
<dbReference type="AlphaFoldDB" id="A0A6A6HDM9"/>
<dbReference type="GO" id="GO:0005763">
    <property type="term" value="C:mitochondrial small ribosomal subunit"/>
    <property type="evidence" value="ECO:0007669"/>
    <property type="project" value="TreeGrafter"/>
</dbReference>
<dbReference type="Pfam" id="PF01165">
    <property type="entry name" value="Ribosomal_S21"/>
    <property type="match status" value="1"/>
</dbReference>
<dbReference type="PANTHER" id="PTHR41237">
    <property type="entry name" value="37S RIBOSOMAL PROTEIN MRP21, MITOCHONDRIAL"/>
    <property type="match status" value="1"/>
</dbReference>
<sequence>MEFLRSGELLLRQHSPFLWSFLALSVAPRPALRRGCQIVALPTSLRNHAHRRCLSQTASNAQEAPAAAPQKDSHHSESSTSKGYPESQEQKNARLFDGLLSPTGHPTPTRGPPNPGASPSRAQPGNRSQFGSSHMDVEQAFSSENFKGGFRRSSGIDVSRMADPSTRSSPSKEKEWTTSAGPPLPEKISLPPMRLGPRAGRSVNIDARKNMDVGRAFRQLDTLVSRNRIRSDFAKQRFHERPGLKRKRLKSERWRKRFKVAFKATVARVKELKRKGW</sequence>
<evidence type="ECO:0000256" key="1">
    <source>
        <dbReference type="ARBA" id="ARBA00006640"/>
    </source>
</evidence>
<feature type="compositionally biased region" description="Low complexity" evidence="4">
    <location>
        <begin position="61"/>
        <end position="70"/>
    </location>
</feature>
<evidence type="ECO:0000256" key="4">
    <source>
        <dbReference type="SAM" id="MobiDB-lite"/>
    </source>
</evidence>
<organism evidence="5 6">
    <name type="scientific">Viridothelium virens</name>
    <name type="common">Speckled blister lichen</name>
    <name type="synonym">Trypethelium virens</name>
    <dbReference type="NCBI Taxonomy" id="1048519"/>
    <lineage>
        <taxon>Eukaryota</taxon>
        <taxon>Fungi</taxon>
        <taxon>Dikarya</taxon>
        <taxon>Ascomycota</taxon>
        <taxon>Pezizomycotina</taxon>
        <taxon>Dothideomycetes</taxon>
        <taxon>Dothideomycetes incertae sedis</taxon>
        <taxon>Trypetheliales</taxon>
        <taxon>Trypetheliaceae</taxon>
        <taxon>Viridothelium</taxon>
    </lineage>
</organism>
<dbReference type="EMBL" id="ML991790">
    <property type="protein sequence ID" value="KAF2235593.1"/>
    <property type="molecule type" value="Genomic_DNA"/>
</dbReference>
<accession>A0A6A6HDM9</accession>
<comment type="similarity">
    <text evidence="1">Belongs to the bacterial ribosomal protein bS21 family.</text>
</comment>
<evidence type="ECO:0000256" key="2">
    <source>
        <dbReference type="ARBA" id="ARBA00022980"/>
    </source>
</evidence>
<evidence type="ECO:0008006" key="7">
    <source>
        <dbReference type="Google" id="ProtNLM"/>
    </source>
</evidence>
<proteinExistence type="inferred from homology"/>
<evidence type="ECO:0000313" key="6">
    <source>
        <dbReference type="Proteomes" id="UP000800092"/>
    </source>
</evidence>
<dbReference type="GO" id="GO:0003735">
    <property type="term" value="F:structural constituent of ribosome"/>
    <property type="evidence" value="ECO:0007669"/>
    <property type="project" value="InterPro"/>
</dbReference>
<dbReference type="OrthoDB" id="2501249at2759"/>
<dbReference type="GO" id="GO:0070124">
    <property type="term" value="P:mitochondrial translational initiation"/>
    <property type="evidence" value="ECO:0007669"/>
    <property type="project" value="TreeGrafter"/>
</dbReference>
<reference evidence="5" key="1">
    <citation type="journal article" date="2020" name="Stud. Mycol.">
        <title>101 Dothideomycetes genomes: a test case for predicting lifestyles and emergence of pathogens.</title>
        <authorList>
            <person name="Haridas S."/>
            <person name="Albert R."/>
            <person name="Binder M."/>
            <person name="Bloem J."/>
            <person name="Labutti K."/>
            <person name="Salamov A."/>
            <person name="Andreopoulos B."/>
            <person name="Baker S."/>
            <person name="Barry K."/>
            <person name="Bills G."/>
            <person name="Bluhm B."/>
            <person name="Cannon C."/>
            <person name="Castanera R."/>
            <person name="Culley D."/>
            <person name="Daum C."/>
            <person name="Ezra D."/>
            <person name="Gonzalez J."/>
            <person name="Henrissat B."/>
            <person name="Kuo A."/>
            <person name="Liang C."/>
            <person name="Lipzen A."/>
            <person name="Lutzoni F."/>
            <person name="Magnuson J."/>
            <person name="Mondo S."/>
            <person name="Nolan M."/>
            <person name="Ohm R."/>
            <person name="Pangilinan J."/>
            <person name="Park H.-J."/>
            <person name="Ramirez L."/>
            <person name="Alfaro M."/>
            <person name="Sun H."/>
            <person name="Tritt A."/>
            <person name="Yoshinaga Y."/>
            <person name="Zwiers L.-H."/>
            <person name="Turgeon B."/>
            <person name="Goodwin S."/>
            <person name="Spatafora J."/>
            <person name="Crous P."/>
            <person name="Grigoriev I."/>
        </authorList>
    </citation>
    <scope>NUCLEOTIDE SEQUENCE</scope>
    <source>
        <strain evidence="5">Tuck. ex Michener</strain>
    </source>
</reference>
<dbReference type="PANTHER" id="PTHR41237:SF1">
    <property type="entry name" value="SMALL RIBOSOMAL SUBUNIT PROTEIN BS21M"/>
    <property type="match status" value="1"/>
</dbReference>
<gene>
    <name evidence="5" type="ORF">EV356DRAFT_500098</name>
</gene>
<keyword evidence="3" id="KW-0687">Ribonucleoprotein</keyword>
<dbReference type="InterPro" id="IPR052837">
    <property type="entry name" value="Mitoribosomal_bS21"/>
</dbReference>
<dbReference type="InterPro" id="IPR001911">
    <property type="entry name" value="Ribosomal_bS21"/>
</dbReference>
<keyword evidence="6" id="KW-1185">Reference proteome</keyword>
<evidence type="ECO:0000313" key="5">
    <source>
        <dbReference type="EMBL" id="KAF2235593.1"/>
    </source>
</evidence>